<gene>
    <name evidence="1" type="ORF">NDR86_01850</name>
</gene>
<organism evidence="1 2">
    <name type="scientific">Nocardia pulmonis</name>
    <dbReference type="NCBI Taxonomy" id="2951408"/>
    <lineage>
        <taxon>Bacteria</taxon>
        <taxon>Bacillati</taxon>
        <taxon>Actinomycetota</taxon>
        <taxon>Actinomycetes</taxon>
        <taxon>Mycobacteriales</taxon>
        <taxon>Nocardiaceae</taxon>
        <taxon>Nocardia</taxon>
    </lineage>
</organism>
<accession>A0A9X2E3M4</accession>
<reference evidence="1" key="1">
    <citation type="submission" date="2022-06" db="EMBL/GenBank/DDBJ databases">
        <title>Novel species in genus nocardia.</title>
        <authorList>
            <person name="Li F."/>
        </authorList>
    </citation>
    <scope>NUCLEOTIDE SEQUENCE</scope>
    <source>
        <strain evidence="1">CDC141</strain>
    </source>
</reference>
<sequence length="152" mass="16773">MVGMRLPEFDHVRLDSADFPDIDPTEYRADAVVNMYLDLVMATLPKVAQRYLEALMRSTTRQPMSDFFRGIYREGVAEGEAKGEAKALLAVLAARGIDVPAELEARVRECGDPETLEGWIQRAVIADSIDEIFADYGKHDEAPGRIPAGGFG</sequence>
<protein>
    <submittedName>
        <fullName evidence="1">Uncharacterized protein</fullName>
    </submittedName>
</protein>
<dbReference type="EMBL" id="JAMRXG010000001">
    <property type="protein sequence ID" value="MCM6772215.1"/>
    <property type="molecule type" value="Genomic_DNA"/>
</dbReference>
<name>A0A9X2E3M4_9NOCA</name>
<evidence type="ECO:0000313" key="2">
    <source>
        <dbReference type="Proteomes" id="UP001139157"/>
    </source>
</evidence>
<dbReference type="Proteomes" id="UP001139157">
    <property type="component" value="Unassembled WGS sequence"/>
</dbReference>
<proteinExistence type="predicted"/>
<dbReference type="AlphaFoldDB" id="A0A9X2E3M4"/>
<evidence type="ECO:0000313" key="1">
    <source>
        <dbReference type="EMBL" id="MCM6772215.1"/>
    </source>
</evidence>
<keyword evidence="2" id="KW-1185">Reference proteome</keyword>
<comment type="caution">
    <text evidence="1">The sequence shown here is derived from an EMBL/GenBank/DDBJ whole genome shotgun (WGS) entry which is preliminary data.</text>
</comment>